<comment type="catalytic activity">
    <reaction evidence="1 18 19">
        <text>(6R)-NADHX = (6S)-NADHX</text>
        <dbReference type="Rhea" id="RHEA:32215"/>
        <dbReference type="ChEBI" id="CHEBI:64074"/>
        <dbReference type="ChEBI" id="CHEBI:64075"/>
        <dbReference type="EC" id="5.1.99.6"/>
    </reaction>
</comment>
<feature type="binding site" evidence="17">
    <location>
        <position position="339"/>
    </location>
    <ligand>
        <name>(6S)-NADPHX</name>
        <dbReference type="ChEBI" id="CHEBI:64076"/>
    </ligand>
</feature>
<comment type="function">
    <text evidence="14 19">Bifunctional enzyme that catalyzes the epimerization of the S- and R-forms of NAD(P)HX and the dehydration of the S-form of NAD(P)HX at the expense of ADP, which is converted to AMP. This allows the repair of both epimers of NAD(P)HX, a damaged form of NAD(P)H that is a result of enzymatic or heat-dependent hydration.</text>
</comment>
<feature type="binding site" evidence="17">
    <location>
        <position position="456"/>
    </location>
    <ligand>
        <name>AMP</name>
        <dbReference type="ChEBI" id="CHEBI:456215"/>
    </ligand>
</feature>
<comment type="catalytic activity">
    <reaction evidence="2 18 19">
        <text>(6R)-NADPHX = (6S)-NADPHX</text>
        <dbReference type="Rhea" id="RHEA:32227"/>
        <dbReference type="ChEBI" id="CHEBI:64076"/>
        <dbReference type="ChEBI" id="CHEBI:64077"/>
        <dbReference type="EC" id="5.1.99.6"/>
    </reaction>
</comment>
<evidence type="ECO:0000256" key="8">
    <source>
        <dbReference type="ARBA" id="ARBA00022857"/>
    </source>
</evidence>
<dbReference type="InterPro" id="IPR004443">
    <property type="entry name" value="YjeF_N_dom"/>
</dbReference>
<dbReference type="PANTHER" id="PTHR12592">
    <property type="entry name" value="ATP-DEPENDENT (S)-NAD(P)H-HYDRATE DEHYDRATASE FAMILY MEMBER"/>
    <property type="match status" value="1"/>
</dbReference>
<comment type="similarity">
    <text evidence="17">Belongs to the NnrD/CARKD family.</text>
</comment>
<gene>
    <name evidence="17" type="primary">nnrD</name>
    <name evidence="18" type="synonym">nnrE</name>
    <name evidence="22" type="ORF">NNL22_13850</name>
</gene>
<dbReference type="Gene3D" id="3.40.1190.20">
    <property type="match status" value="1"/>
</dbReference>
<feature type="binding site" evidence="18">
    <location>
        <position position="76"/>
    </location>
    <ligand>
        <name>K(+)</name>
        <dbReference type="ChEBI" id="CHEBI:29103"/>
    </ligand>
</feature>
<feature type="binding site" evidence="17">
    <location>
        <position position="457"/>
    </location>
    <ligand>
        <name>(6S)-NADPHX</name>
        <dbReference type="ChEBI" id="CHEBI:64076"/>
    </ligand>
</feature>
<dbReference type="InterPro" id="IPR036652">
    <property type="entry name" value="YjeF_N_dom_sf"/>
</dbReference>
<evidence type="ECO:0000259" key="20">
    <source>
        <dbReference type="PROSITE" id="PS51383"/>
    </source>
</evidence>
<evidence type="ECO:0000256" key="6">
    <source>
        <dbReference type="ARBA" id="ARBA00022741"/>
    </source>
</evidence>
<evidence type="ECO:0000256" key="12">
    <source>
        <dbReference type="ARBA" id="ARBA00023239"/>
    </source>
</evidence>
<dbReference type="EC" id="4.2.1.136" evidence="19"/>
<keyword evidence="5 18" id="KW-0479">Metal-binding</keyword>
<evidence type="ECO:0000256" key="7">
    <source>
        <dbReference type="ARBA" id="ARBA00022840"/>
    </source>
</evidence>
<keyword evidence="6 17" id="KW-0547">Nucleotide-binding</keyword>
<keyword evidence="10 17" id="KW-0520">NAD</keyword>
<comment type="catalytic activity">
    <reaction evidence="15 17 19">
        <text>(6S)-NADHX + ADP = AMP + phosphate + NADH + H(+)</text>
        <dbReference type="Rhea" id="RHEA:32223"/>
        <dbReference type="ChEBI" id="CHEBI:15378"/>
        <dbReference type="ChEBI" id="CHEBI:43474"/>
        <dbReference type="ChEBI" id="CHEBI:57945"/>
        <dbReference type="ChEBI" id="CHEBI:64074"/>
        <dbReference type="ChEBI" id="CHEBI:456215"/>
        <dbReference type="ChEBI" id="CHEBI:456216"/>
        <dbReference type="EC" id="4.2.1.136"/>
    </reaction>
</comment>
<dbReference type="GO" id="GO:0005524">
    <property type="term" value="F:ATP binding"/>
    <property type="evidence" value="ECO:0007669"/>
    <property type="project" value="UniProtKB-UniRule"/>
</dbReference>
<evidence type="ECO:0000256" key="4">
    <source>
        <dbReference type="ARBA" id="ARBA00009524"/>
    </source>
</evidence>
<comment type="similarity">
    <text evidence="3 19">In the N-terminal section; belongs to the NnrE/AIBP family.</text>
</comment>
<evidence type="ECO:0000313" key="22">
    <source>
        <dbReference type="EMBL" id="UZW74099.1"/>
    </source>
</evidence>
<dbReference type="InterPro" id="IPR030677">
    <property type="entry name" value="Nnr"/>
</dbReference>
<dbReference type="HAMAP" id="MF_01965">
    <property type="entry name" value="NADHX_dehydratase"/>
    <property type="match status" value="1"/>
</dbReference>
<comment type="cofactor">
    <cofactor evidence="17">
        <name>Mg(2+)</name>
        <dbReference type="ChEBI" id="CHEBI:18420"/>
    </cofactor>
</comment>
<evidence type="ECO:0000259" key="21">
    <source>
        <dbReference type="PROSITE" id="PS51385"/>
    </source>
</evidence>
<comment type="similarity">
    <text evidence="18">Belongs to the NnrE/AIBP family.</text>
</comment>
<dbReference type="GO" id="GO:0110051">
    <property type="term" value="P:metabolite repair"/>
    <property type="evidence" value="ECO:0007669"/>
    <property type="project" value="TreeGrafter"/>
</dbReference>
<comment type="catalytic activity">
    <reaction evidence="16 17 19">
        <text>(6S)-NADPHX + ADP = AMP + phosphate + NADPH + H(+)</text>
        <dbReference type="Rhea" id="RHEA:32235"/>
        <dbReference type="ChEBI" id="CHEBI:15378"/>
        <dbReference type="ChEBI" id="CHEBI:43474"/>
        <dbReference type="ChEBI" id="CHEBI:57783"/>
        <dbReference type="ChEBI" id="CHEBI:64076"/>
        <dbReference type="ChEBI" id="CHEBI:456215"/>
        <dbReference type="ChEBI" id="CHEBI:456216"/>
        <dbReference type="EC" id="4.2.1.136"/>
    </reaction>
</comment>
<dbReference type="PROSITE" id="PS01049">
    <property type="entry name" value="YJEF_C_1"/>
    <property type="match status" value="1"/>
</dbReference>
<feature type="binding site" evidence="17">
    <location>
        <position position="386"/>
    </location>
    <ligand>
        <name>(6S)-NADPHX</name>
        <dbReference type="ChEBI" id="CHEBI:64076"/>
    </ligand>
</feature>
<feature type="binding site" evidence="18">
    <location>
        <begin position="75"/>
        <end position="79"/>
    </location>
    <ligand>
        <name>(6S)-NADPHX</name>
        <dbReference type="ChEBI" id="CHEBI:64076"/>
    </ligand>
</feature>
<dbReference type="InterPro" id="IPR029056">
    <property type="entry name" value="Ribokinase-like"/>
</dbReference>
<dbReference type="EC" id="5.1.99.6" evidence="19"/>
<dbReference type="PIRSF" id="PIRSF017184">
    <property type="entry name" value="Nnr"/>
    <property type="match status" value="1"/>
</dbReference>
<evidence type="ECO:0000256" key="11">
    <source>
        <dbReference type="ARBA" id="ARBA00023235"/>
    </source>
</evidence>
<dbReference type="InterPro" id="IPR000631">
    <property type="entry name" value="CARKD"/>
</dbReference>
<protein>
    <recommendedName>
        <fullName evidence="19">Bifunctional NAD(P)H-hydrate repair enzyme</fullName>
    </recommendedName>
    <alternativeName>
        <fullName evidence="19">Nicotinamide nucleotide repair protein</fullName>
    </alternativeName>
    <domain>
        <recommendedName>
            <fullName evidence="19">ADP-dependent (S)-NAD(P)H-hydrate dehydratase</fullName>
            <ecNumber evidence="19">4.2.1.136</ecNumber>
        </recommendedName>
        <alternativeName>
            <fullName evidence="19">ADP-dependent NAD(P)HX dehydratase</fullName>
        </alternativeName>
    </domain>
    <domain>
        <recommendedName>
            <fullName evidence="19">NAD(P)H-hydrate epimerase</fullName>
            <ecNumber evidence="19">5.1.99.6</ecNumber>
        </recommendedName>
    </domain>
</protein>
<feature type="binding site" evidence="18">
    <location>
        <position position="143"/>
    </location>
    <ligand>
        <name>K(+)</name>
        <dbReference type="ChEBI" id="CHEBI:29103"/>
    </ligand>
</feature>
<evidence type="ECO:0000256" key="9">
    <source>
        <dbReference type="ARBA" id="ARBA00022958"/>
    </source>
</evidence>
<dbReference type="GO" id="GO:0052855">
    <property type="term" value="F:ADP-dependent NAD(P)H-hydrate dehydratase activity"/>
    <property type="evidence" value="ECO:0007669"/>
    <property type="project" value="UniProtKB-UniRule"/>
</dbReference>
<evidence type="ECO:0000256" key="17">
    <source>
        <dbReference type="HAMAP-Rule" id="MF_01965"/>
    </source>
</evidence>
<dbReference type="GO" id="GO:0046496">
    <property type="term" value="P:nicotinamide nucleotide metabolic process"/>
    <property type="evidence" value="ECO:0007669"/>
    <property type="project" value="UniProtKB-UniRule"/>
</dbReference>
<dbReference type="Proteomes" id="UP001164472">
    <property type="component" value="Chromosome"/>
</dbReference>
<organism evidence="22 23">
    <name type="scientific">Alkalimarinus sediminis</name>
    <dbReference type="NCBI Taxonomy" id="1632866"/>
    <lineage>
        <taxon>Bacteria</taxon>
        <taxon>Pseudomonadati</taxon>
        <taxon>Pseudomonadota</taxon>
        <taxon>Gammaproteobacteria</taxon>
        <taxon>Alteromonadales</taxon>
        <taxon>Alteromonadaceae</taxon>
        <taxon>Alkalimarinus</taxon>
    </lineage>
</organism>
<dbReference type="NCBIfam" id="TIGR00197">
    <property type="entry name" value="yjeF_nterm"/>
    <property type="match status" value="1"/>
</dbReference>
<evidence type="ECO:0000313" key="23">
    <source>
        <dbReference type="Proteomes" id="UP001164472"/>
    </source>
</evidence>
<dbReference type="RefSeq" id="WP_251811300.1">
    <property type="nucleotide sequence ID" value="NZ_CP101527.1"/>
</dbReference>
<dbReference type="SUPFAM" id="SSF53613">
    <property type="entry name" value="Ribokinase-like"/>
    <property type="match status" value="1"/>
</dbReference>
<keyword evidence="11 18" id="KW-0413">Isomerase</keyword>
<evidence type="ECO:0000256" key="16">
    <source>
        <dbReference type="ARBA" id="ARBA00049209"/>
    </source>
</evidence>
<comment type="function">
    <text evidence="17">Catalyzes the dehydration of the S-form of NAD(P)HX at the expense of ADP, which is converted to AMP. Together with NAD(P)HX epimerase, which catalyzes the epimerization of the S- and R-forms, the enzyme allows the repair of both epimers of NAD(P)HX, a damaged form of NAD(P)H that is a result of enzymatic or heat-dependent hydration.</text>
</comment>
<keyword evidence="7 17" id="KW-0067">ATP-binding</keyword>
<dbReference type="InterPro" id="IPR017953">
    <property type="entry name" value="Carbohydrate_kinase_pred_CS"/>
</dbReference>
<evidence type="ECO:0000256" key="3">
    <source>
        <dbReference type="ARBA" id="ARBA00006001"/>
    </source>
</evidence>
<comment type="cofactor">
    <cofactor evidence="18 19">
        <name>K(+)</name>
        <dbReference type="ChEBI" id="CHEBI:29103"/>
    </cofactor>
    <text evidence="18 19">Binds 1 potassium ion per subunit.</text>
</comment>
<dbReference type="PANTHER" id="PTHR12592:SF0">
    <property type="entry name" value="ATP-DEPENDENT (S)-NAD(P)H-HYDRATE DEHYDRATASE"/>
    <property type="match status" value="1"/>
</dbReference>
<evidence type="ECO:0000256" key="18">
    <source>
        <dbReference type="HAMAP-Rule" id="MF_01966"/>
    </source>
</evidence>
<keyword evidence="13" id="KW-0511">Multifunctional enzyme</keyword>
<evidence type="ECO:0000256" key="1">
    <source>
        <dbReference type="ARBA" id="ARBA00000013"/>
    </source>
</evidence>
<comment type="similarity">
    <text evidence="4 19">In the C-terminal section; belongs to the NnrD/CARKD family.</text>
</comment>
<dbReference type="NCBIfam" id="TIGR00196">
    <property type="entry name" value="yjeF_cterm"/>
    <property type="match status" value="1"/>
</dbReference>
<dbReference type="Pfam" id="PF01256">
    <property type="entry name" value="Carb_kinase"/>
    <property type="match status" value="1"/>
</dbReference>
<keyword evidence="9 18" id="KW-0630">Potassium</keyword>
<feature type="binding site" evidence="18">
    <location>
        <position position="176"/>
    </location>
    <ligand>
        <name>(6S)-NADPHX</name>
        <dbReference type="ChEBI" id="CHEBI:64076"/>
    </ligand>
</feature>
<feature type="binding site" evidence="18">
    <location>
        <begin position="147"/>
        <end position="153"/>
    </location>
    <ligand>
        <name>(6S)-NADPHX</name>
        <dbReference type="ChEBI" id="CHEBI:64076"/>
    </ligand>
</feature>
<dbReference type="PROSITE" id="PS51385">
    <property type="entry name" value="YJEF_N"/>
    <property type="match status" value="1"/>
</dbReference>
<feature type="binding site" evidence="17">
    <location>
        <position position="278"/>
    </location>
    <ligand>
        <name>(6S)-NADPHX</name>
        <dbReference type="ChEBI" id="CHEBI:64076"/>
    </ligand>
</feature>
<dbReference type="Gene3D" id="3.40.50.10260">
    <property type="entry name" value="YjeF N-terminal domain"/>
    <property type="match status" value="1"/>
</dbReference>
<evidence type="ECO:0000256" key="13">
    <source>
        <dbReference type="ARBA" id="ARBA00023268"/>
    </source>
</evidence>
<dbReference type="GO" id="GO:0046872">
    <property type="term" value="F:metal ion binding"/>
    <property type="evidence" value="ECO:0007669"/>
    <property type="project" value="UniProtKB-UniRule"/>
</dbReference>
<evidence type="ECO:0000256" key="19">
    <source>
        <dbReference type="PIRNR" id="PIRNR017184"/>
    </source>
</evidence>
<feature type="domain" description="YjeF N-terminal" evidence="21">
    <location>
        <begin position="27"/>
        <end position="233"/>
    </location>
</feature>
<keyword evidence="12 17" id="KW-0456">Lyase</keyword>
<dbReference type="EMBL" id="CP101527">
    <property type="protein sequence ID" value="UZW74099.1"/>
    <property type="molecule type" value="Genomic_DNA"/>
</dbReference>
<dbReference type="PROSITE" id="PS01050">
    <property type="entry name" value="YJEF_C_2"/>
    <property type="match status" value="1"/>
</dbReference>
<feature type="binding site" evidence="18">
    <location>
        <position position="158"/>
    </location>
    <ligand>
        <name>(6S)-NADPHX</name>
        <dbReference type="ChEBI" id="CHEBI:64076"/>
    </ligand>
</feature>
<feature type="binding site" evidence="17">
    <location>
        <begin position="423"/>
        <end position="427"/>
    </location>
    <ligand>
        <name>AMP</name>
        <dbReference type="ChEBI" id="CHEBI:456215"/>
    </ligand>
</feature>
<keyword evidence="23" id="KW-1185">Reference proteome</keyword>
<comment type="function">
    <text evidence="18">Catalyzes the epimerization of the S- and R-forms of NAD(P)HX, a damaged form of NAD(P)H that is a result of enzymatic or heat-dependent hydration. This is a prerequisite for the S-specific NAD(P)H-hydrate dehydratase to allow the repair of both epimers of NAD(P)HX.</text>
</comment>
<dbReference type="KEGG" id="asem:NNL22_13850"/>
<sequence>MNRGLKQPLTYFDGKVLPRELYKADQVRALDRAAIEMMPIAGFDLMKRAGKTAFRMLLRRWPETQSLSILCGGGNNGGDGLVIAGLAAQKGLAVELTMLAEPTTLKGEAAAAWQWLQGLNECSEVQLTQWHSSSIIHGDLIVDCLLGTGLTGNVRGDYAAAIKQINESGRPVFAVDIPSGLCSDTGRTLGCAVKAHRTITFIAVKQGLLTGDAPNVVGELEYDSLGVPSAILDSIAPSCLRADWHEFEQRLPAREKVAHKGYFGRVLVIGGDYGMAGAALMAADAVCRVGAGLVYVATRPEHVSAFVTRRPEAMVRGVEFAHNIDAMLETADVVVIGPGLGRDAWGQQLFQKAMQTNKPMVVDADGLNLLAEQRFKARDNWILTPHPGEAARLLDCTVEAVEHDRFKAVVELQQRYGGTIILKGAGTLIALANADNDITLWLADTGNPGMASGGMGDVLSGILGGLRAQKGIDSSIIAPTGVVLHGESANVAKLAVGEYSLLASDLLQAIPQLLKSV</sequence>
<dbReference type="GO" id="GO:0052856">
    <property type="term" value="F:NAD(P)HX epimerase activity"/>
    <property type="evidence" value="ECO:0007669"/>
    <property type="project" value="UniProtKB-UniRule"/>
</dbReference>
<dbReference type="Pfam" id="PF03853">
    <property type="entry name" value="YjeF_N"/>
    <property type="match status" value="1"/>
</dbReference>
<evidence type="ECO:0000256" key="14">
    <source>
        <dbReference type="ARBA" id="ARBA00025153"/>
    </source>
</evidence>
<reference evidence="22" key="1">
    <citation type="submission" date="2022-07" db="EMBL/GenBank/DDBJ databases">
        <title>Alkalimarinus sp. nov., isolated from gut of a Alitta virens.</title>
        <authorList>
            <person name="Yang A.I."/>
            <person name="Shin N.-R."/>
        </authorList>
    </citation>
    <scope>NUCLEOTIDE SEQUENCE</scope>
    <source>
        <strain evidence="22">FA028</strain>
    </source>
</reference>
<evidence type="ECO:0000256" key="15">
    <source>
        <dbReference type="ARBA" id="ARBA00048238"/>
    </source>
</evidence>
<dbReference type="SUPFAM" id="SSF64153">
    <property type="entry name" value="YjeF N-terminal domain-like"/>
    <property type="match status" value="1"/>
</dbReference>
<dbReference type="CDD" id="cd01171">
    <property type="entry name" value="YXKO-related"/>
    <property type="match status" value="1"/>
</dbReference>
<dbReference type="PROSITE" id="PS51383">
    <property type="entry name" value="YJEF_C_3"/>
    <property type="match status" value="1"/>
</dbReference>
<evidence type="ECO:0000256" key="5">
    <source>
        <dbReference type="ARBA" id="ARBA00022723"/>
    </source>
</evidence>
<evidence type="ECO:0000256" key="10">
    <source>
        <dbReference type="ARBA" id="ARBA00023027"/>
    </source>
</evidence>
<accession>A0A9E8HQU4</accession>
<proteinExistence type="inferred from homology"/>
<dbReference type="AlphaFoldDB" id="A0A9E8HQU4"/>
<name>A0A9E8HQU4_9ALTE</name>
<feature type="binding site" evidence="18">
    <location>
        <position position="179"/>
    </location>
    <ligand>
        <name>K(+)</name>
        <dbReference type="ChEBI" id="CHEBI:29103"/>
    </ligand>
</feature>
<evidence type="ECO:0000256" key="2">
    <source>
        <dbReference type="ARBA" id="ARBA00000909"/>
    </source>
</evidence>
<dbReference type="HAMAP" id="MF_01966">
    <property type="entry name" value="NADHX_epimerase"/>
    <property type="match status" value="1"/>
</dbReference>
<feature type="domain" description="YjeF C-terminal" evidence="20">
    <location>
        <begin position="243"/>
        <end position="517"/>
    </location>
</feature>
<comment type="subunit">
    <text evidence="17">Homotetramer.</text>
</comment>
<keyword evidence="8 17" id="KW-0521">NADP</keyword>